<name>A0A9P4GYU6_9PLEO</name>
<dbReference type="Proteomes" id="UP000799777">
    <property type="component" value="Unassembled WGS sequence"/>
</dbReference>
<evidence type="ECO:0000313" key="1">
    <source>
        <dbReference type="EMBL" id="KAF2023977.1"/>
    </source>
</evidence>
<sequence>YECDDFNTYPEQQGWSRRTVREWQYLFQNPTREFQAFLQRWLFLGPLTSLSVLLDHRALMQVLDIDAVDQQTFSGMRGILELLALYLKHISLDTLCEQLPRWKFQVILPAKGIHRQLAEIDTEGGAIDPNILEIVKDLLSYIEQGSDCDPRDPVDAVATALMLECLDNLALYFGTSKSSRLELARCMSVFAHPVAKPQDLWMGLRSCGWCPFEIEIITRNLPSSGVLFLQNVPRPDQSQAHRMITICDPVNRGGSPHMEPVAADDSSLCKSYQCSLRQLTDDTYETRHCLDCHGCGDVVAKSFELEAILVGDGSEDGSIPLIMSIDPENDSSTIQLVKWRPEMIYVAISHVWSDGLGNIQKNAIPHCQLVRLSKIVRDVQMVHGDHVLFWLDTICVPPDGTGQDEAQNLALQKMRLTYERATTVVVLDSWLMSNPATDVEDTELILKISISVWNRRLWTYQEGALAQRLLFHFSDKFFDIDEAWSRICKSDDIIFISTLLGAVYERYMSIRGFRLSKPSFSDKLKAVIDTCMFRTTSVPADEALCLGALLDLDMAQIIDTPPAQRLQKFWSLLSPFQVPIYILGFEESMSTKGFRWGPRTLLASRWNIQSHVGTKTAYWDSPPLCGTITELGFRVETQGLVFPVHYPVGYELYVKD</sequence>
<evidence type="ECO:0008006" key="3">
    <source>
        <dbReference type="Google" id="ProtNLM"/>
    </source>
</evidence>
<feature type="non-terminal residue" evidence="1">
    <location>
        <position position="656"/>
    </location>
</feature>
<dbReference type="EMBL" id="ML978315">
    <property type="protein sequence ID" value="KAF2023977.1"/>
    <property type="molecule type" value="Genomic_DNA"/>
</dbReference>
<accession>A0A9P4GYU6</accession>
<proteinExistence type="predicted"/>
<feature type="non-terminal residue" evidence="1">
    <location>
        <position position="1"/>
    </location>
</feature>
<dbReference type="PANTHER" id="PTHR39596">
    <property type="match status" value="1"/>
</dbReference>
<dbReference type="OrthoDB" id="2426273at2759"/>
<evidence type="ECO:0000313" key="2">
    <source>
        <dbReference type="Proteomes" id="UP000799777"/>
    </source>
</evidence>
<keyword evidence="2" id="KW-1185">Reference proteome</keyword>
<dbReference type="AlphaFoldDB" id="A0A9P4GYU6"/>
<dbReference type="PANTHER" id="PTHR39596:SF2">
    <property type="entry name" value="HET DOMAIN PROTEIN (AFU_ORTHOLOGUE AFUA_1G17550)-RELATED"/>
    <property type="match status" value="1"/>
</dbReference>
<protein>
    <recommendedName>
        <fullName evidence="3">Heterokaryon incompatibility domain-containing protein</fullName>
    </recommendedName>
</protein>
<gene>
    <name evidence="1" type="ORF">EK21DRAFT_15229</name>
</gene>
<organism evidence="1 2">
    <name type="scientific">Setomelanomma holmii</name>
    <dbReference type="NCBI Taxonomy" id="210430"/>
    <lineage>
        <taxon>Eukaryota</taxon>
        <taxon>Fungi</taxon>
        <taxon>Dikarya</taxon>
        <taxon>Ascomycota</taxon>
        <taxon>Pezizomycotina</taxon>
        <taxon>Dothideomycetes</taxon>
        <taxon>Pleosporomycetidae</taxon>
        <taxon>Pleosporales</taxon>
        <taxon>Pleosporineae</taxon>
        <taxon>Phaeosphaeriaceae</taxon>
        <taxon>Setomelanomma</taxon>
    </lineage>
</organism>
<reference evidence="1" key="1">
    <citation type="journal article" date="2020" name="Stud. Mycol.">
        <title>101 Dothideomycetes genomes: a test case for predicting lifestyles and emergence of pathogens.</title>
        <authorList>
            <person name="Haridas S."/>
            <person name="Albert R."/>
            <person name="Binder M."/>
            <person name="Bloem J."/>
            <person name="Labutti K."/>
            <person name="Salamov A."/>
            <person name="Andreopoulos B."/>
            <person name="Baker S."/>
            <person name="Barry K."/>
            <person name="Bills G."/>
            <person name="Bluhm B."/>
            <person name="Cannon C."/>
            <person name="Castanera R."/>
            <person name="Culley D."/>
            <person name="Daum C."/>
            <person name="Ezra D."/>
            <person name="Gonzalez J."/>
            <person name="Henrissat B."/>
            <person name="Kuo A."/>
            <person name="Liang C."/>
            <person name="Lipzen A."/>
            <person name="Lutzoni F."/>
            <person name="Magnuson J."/>
            <person name="Mondo S."/>
            <person name="Nolan M."/>
            <person name="Ohm R."/>
            <person name="Pangilinan J."/>
            <person name="Park H.-J."/>
            <person name="Ramirez L."/>
            <person name="Alfaro M."/>
            <person name="Sun H."/>
            <person name="Tritt A."/>
            <person name="Yoshinaga Y."/>
            <person name="Zwiers L.-H."/>
            <person name="Turgeon B."/>
            <person name="Goodwin S."/>
            <person name="Spatafora J."/>
            <person name="Crous P."/>
            <person name="Grigoriev I."/>
        </authorList>
    </citation>
    <scope>NUCLEOTIDE SEQUENCE</scope>
    <source>
        <strain evidence="1">CBS 110217</strain>
    </source>
</reference>
<comment type="caution">
    <text evidence="1">The sequence shown here is derived from an EMBL/GenBank/DDBJ whole genome shotgun (WGS) entry which is preliminary data.</text>
</comment>